<dbReference type="PANTHER" id="PTHR45266">
    <property type="entry name" value="OXALOACETATE DECARBOXYLASE ALPHA CHAIN"/>
    <property type="match status" value="1"/>
</dbReference>
<evidence type="ECO:0000256" key="1">
    <source>
        <dbReference type="ARBA" id="ARBA00023267"/>
    </source>
</evidence>
<dbReference type="Proteomes" id="UP000600565">
    <property type="component" value="Unassembled WGS sequence"/>
</dbReference>
<protein>
    <submittedName>
        <fullName evidence="3">Biotin/lipoyl-binding carrier protein</fullName>
    </submittedName>
</protein>
<name>A0ABR8XI86_9BACL</name>
<accession>A0ABR8XI86</accession>
<organism evidence="3 4">
    <name type="scientific">Solibacillus merdavium</name>
    <dbReference type="NCBI Taxonomy" id="2762218"/>
    <lineage>
        <taxon>Bacteria</taxon>
        <taxon>Bacillati</taxon>
        <taxon>Bacillota</taxon>
        <taxon>Bacilli</taxon>
        <taxon>Bacillales</taxon>
        <taxon>Caryophanaceae</taxon>
        <taxon>Solibacillus</taxon>
    </lineage>
</organism>
<dbReference type="Gene3D" id="2.40.50.100">
    <property type="match status" value="1"/>
</dbReference>
<dbReference type="CDD" id="cd06850">
    <property type="entry name" value="biotinyl_domain"/>
    <property type="match status" value="1"/>
</dbReference>
<keyword evidence="1" id="KW-0092">Biotin</keyword>
<gene>
    <name evidence="3" type="ORF">H9632_01080</name>
</gene>
<proteinExistence type="predicted"/>
<keyword evidence="4" id="KW-1185">Reference proteome</keyword>
<dbReference type="EMBL" id="JACSPW010000001">
    <property type="protein sequence ID" value="MBD8031641.1"/>
    <property type="molecule type" value="Genomic_DNA"/>
</dbReference>
<feature type="domain" description="Lipoyl-binding" evidence="2">
    <location>
        <begin position="1"/>
        <end position="70"/>
    </location>
</feature>
<evidence type="ECO:0000313" key="4">
    <source>
        <dbReference type="Proteomes" id="UP000600565"/>
    </source>
</evidence>
<comment type="caution">
    <text evidence="3">The sequence shown here is derived from an EMBL/GenBank/DDBJ whole genome shotgun (WGS) entry which is preliminary data.</text>
</comment>
<dbReference type="InterPro" id="IPR000089">
    <property type="entry name" value="Biotin_lipoyl"/>
</dbReference>
<evidence type="ECO:0000313" key="3">
    <source>
        <dbReference type="EMBL" id="MBD8031641.1"/>
    </source>
</evidence>
<dbReference type="PANTHER" id="PTHR45266:SF3">
    <property type="entry name" value="OXALOACETATE DECARBOXYLASE ALPHA CHAIN"/>
    <property type="match status" value="1"/>
</dbReference>
<dbReference type="Pfam" id="PF00364">
    <property type="entry name" value="Biotin_lipoyl"/>
    <property type="match status" value="1"/>
</dbReference>
<reference evidence="3 4" key="1">
    <citation type="submission" date="2020-08" db="EMBL/GenBank/DDBJ databases">
        <title>A Genomic Blueprint of the Chicken Gut Microbiome.</title>
        <authorList>
            <person name="Gilroy R."/>
            <person name="Ravi A."/>
            <person name="Getino M."/>
            <person name="Pursley I."/>
            <person name="Horton D.L."/>
            <person name="Alikhan N.-F."/>
            <person name="Baker D."/>
            <person name="Gharbi K."/>
            <person name="Hall N."/>
            <person name="Watson M."/>
            <person name="Adriaenssens E.M."/>
            <person name="Foster-Nyarko E."/>
            <person name="Jarju S."/>
            <person name="Secka A."/>
            <person name="Antonio M."/>
            <person name="Oren A."/>
            <person name="Chaudhuri R."/>
            <person name="La Ragione R.M."/>
            <person name="Hildebrand F."/>
            <person name="Pallen M.J."/>
        </authorList>
    </citation>
    <scope>NUCLEOTIDE SEQUENCE [LARGE SCALE GENOMIC DNA]</scope>
    <source>
        <strain evidence="3 4">Sa1YVA6</strain>
    </source>
</reference>
<dbReference type="SUPFAM" id="SSF51230">
    <property type="entry name" value="Single hybrid motif"/>
    <property type="match status" value="1"/>
</dbReference>
<dbReference type="InterPro" id="IPR011053">
    <property type="entry name" value="Single_hybrid_motif"/>
</dbReference>
<dbReference type="PROSITE" id="PS50968">
    <property type="entry name" value="BIOTINYL_LIPOYL"/>
    <property type="match status" value="1"/>
</dbReference>
<dbReference type="NCBIfam" id="NF004547">
    <property type="entry name" value="PRK05889.1"/>
    <property type="match status" value="1"/>
</dbReference>
<sequence length="70" mass="7440">MAEVKAQMAGTVFEVSVKEGDSVTKGQTLIILESMKMEIAHDAESDGTVAKVVVAEGDFVEENDVLVELA</sequence>
<evidence type="ECO:0000259" key="2">
    <source>
        <dbReference type="PROSITE" id="PS50968"/>
    </source>
</evidence>
<dbReference type="RefSeq" id="WP_191698509.1">
    <property type="nucleotide sequence ID" value="NZ_JACSPW010000001.1"/>
</dbReference>
<dbReference type="InterPro" id="IPR050709">
    <property type="entry name" value="Biotin_Carboxyl_Carrier/Decarb"/>
</dbReference>